<protein>
    <recommendedName>
        <fullName evidence="13">Delta(14)-sterol reductase</fullName>
    </recommendedName>
    <alternativeName>
        <fullName evidence="13">C-14 sterol reductase</fullName>
    </alternativeName>
    <alternativeName>
        <fullName evidence="13">Sterol C14-reductase</fullName>
    </alternativeName>
</protein>
<accession>A0A3M7GPS8</accession>
<evidence type="ECO:0000256" key="12">
    <source>
        <dbReference type="ARBA" id="ARBA00023221"/>
    </source>
</evidence>
<evidence type="ECO:0000256" key="7">
    <source>
        <dbReference type="ARBA" id="ARBA00023002"/>
    </source>
</evidence>
<evidence type="ECO:0000256" key="6">
    <source>
        <dbReference type="ARBA" id="ARBA00022989"/>
    </source>
</evidence>
<comment type="caution">
    <text evidence="15">The sequence shown here is derived from an EMBL/GenBank/DDBJ whole genome shotgun (WGS) entry which is preliminary data.</text>
</comment>
<dbReference type="EMBL" id="QWIO01000545">
    <property type="protein sequence ID" value="RMY93194.1"/>
    <property type="molecule type" value="Genomic_DNA"/>
</dbReference>
<feature type="transmembrane region" description="Helical" evidence="13">
    <location>
        <begin position="444"/>
        <end position="464"/>
    </location>
</feature>
<dbReference type="VEuPathDB" id="FungiDB:BTJ68_08115"/>
<dbReference type="GO" id="GO:0050613">
    <property type="term" value="F:Delta14-sterol reductase activity"/>
    <property type="evidence" value="ECO:0007669"/>
    <property type="project" value="TreeGrafter"/>
</dbReference>
<evidence type="ECO:0000256" key="8">
    <source>
        <dbReference type="ARBA" id="ARBA00023011"/>
    </source>
</evidence>
<keyword evidence="7 13" id="KW-0560">Oxidoreductase</keyword>
<evidence type="ECO:0000313" key="17">
    <source>
        <dbReference type="Proteomes" id="UP000281468"/>
    </source>
</evidence>
<evidence type="ECO:0000256" key="5">
    <source>
        <dbReference type="ARBA" id="ARBA00022955"/>
    </source>
</evidence>
<evidence type="ECO:0000256" key="13">
    <source>
        <dbReference type="RuleBase" id="RU369120"/>
    </source>
</evidence>
<reference evidence="16 17" key="1">
    <citation type="journal article" date="2018" name="BMC Genomics">
        <title>Genomic evidence for intraspecific hybridization in a clonal and extremely halotolerant yeast.</title>
        <authorList>
            <person name="Gostincar C."/>
            <person name="Stajich J.E."/>
            <person name="Zupancic J."/>
            <person name="Zalar P."/>
            <person name="Gunde-Cimerman N."/>
        </authorList>
    </citation>
    <scope>NUCLEOTIDE SEQUENCE [LARGE SCALE GENOMIC DNA]</scope>
    <source>
        <strain evidence="14 16">EXF-10513</strain>
        <strain evidence="15 17">EXF-171</strain>
    </source>
</reference>
<evidence type="ECO:0000313" key="14">
    <source>
        <dbReference type="EMBL" id="RMY93194.1"/>
    </source>
</evidence>
<evidence type="ECO:0000256" key="4">
    <source>
        <dbReference type="ARBA" id="ARBA00022692"/>
    </source>
</evidence>
<evidence type="ECO:0000256" key="2">
    <source>
        <dbReference type="ARBA" id="ARBA00005402"/>
    </source>
</evidence>
<dbReference type="Proteomes" id="UP000281468">
    <property type="component" value="Unassembled WGS sequence"/>
</dbReference>
<dbReference type="Gene3D" id="1.20.120.1630">
    <property type="match status" value="1"/>
</dbReference>
<organism evidence="15 17">
    <name type="scientific">Hortaea werneckii</name>
    <name type="common">Black yeast</name>
    <name type="synonym">Cladosporium werneckii</name>
    <dbReference type="NCBI Taxonomy" id="91943"/>
    <lineage>
        <taxon>Eukaryota</taxon>
        <taxon>Fungi</taxon>
        <taxon>Dikarya</taxon>
        <taxon>Ascomycota</taxon>
        <taxon>Pezizomycotina</taxon>
        <taxon>Dothideomycetes</taxon>
        <taxon>Dothideomycetidae</taxon>
        <taxon>Mycosphaerellales</taxon>
        <taxon>Teratosphaeriaceae</taxon>
        <taxon>Hortaea</taxon>
    </lineage>
</organism>
<dbReference type="PROSITE" id="PS01018">
    <property type="entry name" value="STEROL_REDUCT_2"/>
    <property type="match status" value="1"/>
</dbReference>
<dbReference type="EMBL" id="QWIQ01000159">
    <property type="protein sequence ID" value="RMZ02979.1"/>
    <property type="molecule type" value="Genomic_DNA"/>
</dbReference>
<name>A0A3M7GPS8_HORWE</name>
<keyword evidence="12 13" id="KW-0753">Steroid metabolism</keyword>
<dbReference type="PANTHER" id="PTHR21257">
    <property type="entry name" value="DELTA(14)-STEROL REDUCTASE"/>
    <property type="match status" value="1"/>
</dbReference>
<keyword evidence="3 13" id="KW-0444">Lipid biosynthesis</keyword>
<dbReference type="PANTHER" id="PTHR21257:SF52">
    <property type="entry name" value="DELTA(14)-STEROL REDUCTASE TM7SF2"/>
    <property type="match status" value="1"/>
</dbReference>
<gene>
    <name evidence="15" type="ORF">D0862_05825</name>
    <name evidence="14" type="ORF">D0864_05758</name>
</gene>
<feature type="transmembrane region" description="Helical" evidence="13">
    <location>
        <begin position="141"/>
        <end position="161"/>
    </location>
</feature>
<keyword evidence="6 13" id="KW-1133">Transmembrane helix</keyword>
<dbReference type="InterPro" id="IPR001171">
    <property type="entry name" value="ERG24_DHCR-like"/>
</dbReference>
<proteinExistence type="inferred from homology"/>
<evidence type="ECO:0000313" key="15">
    <source>
        <dbReference type="EMBL" id="RMZ02979.1"/>
    </source>
</evidence>
<feature type="transmembrane region" description="Helical" evidence="13">
    <location>
        <begin position="338"/>
        <end position="359"/>
    </location>
</feature>
<evidence type="ECO:0000256" key="1">
    <source>
        <dbReference type="ARBA" id="ARBA00004141"/>
    </source>
</evidence>
<dbReference type="PROSITE" id="PS01017">
    <property type="entry name" value="STEROL_REDUCT_1"/>
    <property type="match status" value="1"/>
</dbReference>
<sequence length="540" mass="59959">MAPKKASSTSTSTSAQTEKPHGYEFGGPIGALFISFGLPVACYAFAFLCNDVSGCPAPSLLSPTKLFTPPILSRQAGWQHALDVLKVEVGWPGFAGLLSLEAMLGALAWYGLSLLLYVLLPAKEVEGTELRSGGKLMYRMNSFSSALVILGICAAGTWALGPDFQVWTFINRNYLQLMTANLLISFALATYVYVRSFEVKPGNKELRELAAGGHSGNMLYDWFIGRELNPRVTIPLLNTEVDIKAFMELRPGLLGWIILDLAFMAHQYKSYGYVTDSILIVTVFQALYVMDALYNEPAILTTIDLTNDGFGLMLAFGDLVWVPFIYSLQARYLSVHPVILGPLYVTIVLGLQGLGYYIFRQSNSQKNAFRTNPNDPSVAHLKYIETASGSRLLTSGWWGTARHINYLGDWLMGWSYCLPTLAAGYKIVPSVLTPGTRLVTTEGMAGAAIPITYFYMLYFAVLLIHREMRDEEKCSRKYGKDWERYSLLMSNVYHRIFREDWSSSEKHWILLAGLEGPSLEDAGVSLDESDLESLCVRVGV</sequence>
<keyword evidence="9 13" id="KW-0443">Lipid metabolism</keyword>
<feature type="transmembrane region" description="Helical" evidence="13">
    <location>
        <begin position="29"/>
        <end position="48"/>
    </location>
</feature>
<feature type="transmembrane region" description="Helical" evidence="13">
    <location>
        <begin position="94"/>
        <end position="120"/>
    </location>
</feature>
<evidence type="ECO:0000256" key="9">
    <source>
        <dbReference type="ARBA" id="ARBA00023098"/>
    </source>
</evidence>
<evidence type="ECO:0000256" key="10">
    <source>
        <dbReference type="ARBA" id="ARBA00023136"/>
    </source>
</evidence>
<keyword evidence="8 13" id="KW-0756">Sterol biosynthesis</keyword>
<comment type="subcellular location">
    <subcellularLocation>
        <location evidence="1">Membrane</location>
        <topology evidence="1">Multi-pass membrane protein</topology>
    </subcellularLocation>
</comment>
<dbReference type="Pfam" id="PF01222">
    <property type="entry name" value="ERG4_ERG24"/>
    <property type="match status" value="1"/>
</dbReference>
<dbReference type="AlphaFoldDB" id="A0A3M7GPS8"/>
<keyword evidence="10 13" id="KW-0472">Membrane</keyword>
<keyword evidence="11 13" id="KW-1207">Sterol metabolism</keyword>
<dbReference type="GO" id="GO:0005789">
    <property type="term" value="C:endoplasmic reticulum membrane"/>
    <property type="evidence" value="ECO:0007669"/>
    <property type="project" value="TreeGrafter"/>
</dbReference>
<feature type="transmembrane region" description="Helical" evidence="13">
    <location>
        <begin position="173"/>
        <end position="194"/>
    </location>
</feature>
<feature type="transmembrane region" description="Helical" evidence="13">
    <location>
        <begin position="309"/>
        <end position="326"/>
    </location>
</feature>
<dbReference type="GO" id="GO:0006696">
    <property type="term" value="P:ergosterol biosynthetic process"/>
    <property type="evidence" value="ECO:0007669"/>
    <property type="project" value="TreeGrafter"/>
</dbReference>
<evidence type="ECO:0000256" key="3">
    <source>
        <dbReference type="ARBA" id="ARBA00022516"/>
    </source>
</evidence>
<comment type="similarity">
    <text evidence="2 13">Belongs to the ERG4/ERG24 family.</text>
</comment>
<keyword evidence="5 13" id="KW-0752">Steroid biosynthesis</keyword>
<evidence type="ECO:0000313" key="16">
    <source>
        <dbReference type="Proteomes" id="UP000269539"/>
    </source>
</evidence>
<dbReference type="Proteomes" id="UP000269539">
    <property type="component" value="Unassembled WGS sequence"/>
</dbReference>
<dbReference type="InterPro" id="IPR018083">
    <property type="entry name" value="Sterol_reductase_CS"/>
</dbReference>
<evidence type="ECO:0000256" key="11">
    <source>
        <dbReference type="ARBA" id="ARBA00023166"/>
    </source>
</evidence>
<keyword evidence="4 13" id="KW-0812">Transmembrane</keyword>